<dbReference type="InParanoid" id="A0A2P5ET37"/>
<dbReference type="Proteomes" id="UP000237000">
    <property type="component" value="Unassembled WGS sequence"/>
</dbReference>
<keyword evidence="8" id="KW-1185">Reference proteome</keyword>
<name>A0A2P5ET37_TREOI</name>
<dbReference type="GO" id="GO:0006897">
    <property type="term" value="P:endocytosis"/>
    <property type="evidence" value="ECO:0007669"/>
    <property type="project" value="TreeGrafter"/>
</dbReference>
<evidence type="ECO:0000313" key="8">
    <source>
        <dbReference type="Proteomes" id="UP000237000"/>
    </source>
</evidence>
<dbReference type="PROSITE" id="PS50942">
    <property type="entry name" value="ENTH"/>
    <property type="match status" value="1"/>
</dbReference>
<feature type="domain" description="ENTH" evidence="6">
    <location>
        <begin position="1"/>
        <end position="123"/>
    </location>
</feature>
<sequence length="222" mass="25762">MTEDATNGNTWPPDTRTRGMISRAAFEVDDYWRIVEILHRNLLKFDRKNWRGPYKALILLEHLLTHGPLRVAEEFQCDKDIIKEMGTFQYVDEKGFNWGLSVNTLSEKVLKLLENSSFHEEERARARKLTRGIEGLGSFNPRCSSSIDESLKDFPSKAYNRCNSHYNYHENKGNGFSLSEIRITDEKIDSEAIKEENPIRDHPFSNNQNHQTKKSLLSSLVE</sequence>
<comment type="caution">
    <text evidence="7">The sequence shown here is derived from an EMBL/GenBank/DDBJ whole genome shotgun (WGS) entry which is preliminary data.</text>
</comment>
<feature type="compositionally biased region" description="Polar residues" evidence="5">
    <location>
        <begin position="204"/>
        <end position="222"/>
    </location>
</feature>
<evidence type="ECO:0000256" key="5">
    <source>
        <dbReference type="SAM" id="MobiDB-lite"/>
    </source>
</evidence>
<dbReference type="GO" id="GO:0005794">
    <property type="term" value="C:Golgi apparatus"/>
    <property type="evidence" value="ECO:0007669"/>
    <property type="project" value="UniProtKB-SubCell"/>
</dbReference>
<evidence type="ECO:0000256" key="3">
    <source>
        <dbReference type="ARBA" id="ARBA00023034"/>
    </source>
</evidence>
<dbReference type="Pfam" id="PF01417">
    <property type="entry name" value="ENTH"/>
    <property type="match status" value="1"/>
</dbReference>
<dbReference type="EMBL" id="JXTC01000102">
    <property type="protein sequence ID" value="PON88722.1"/>
    <property type="molecule type" value="Genomic_DNA"/>
</dbReference>
<dbReference type="PANTHER" id="PTHR12276">
    <property type="entry name" value="EPSIN/ENT-RELATED"/>
    <property type="match status" value="1"/>
</dbReference>
<keyword evidence="3" id="KW-0333">Golgi apparatus</keyword>
<reference evidence="8" key="1">
    <citation type="submission" date="2016-06" db="EMBL/GenBank/DDBJ databases">
        <title>Parallel loss of symbiosis genes in relatives of nitrogen-fixing non-legume Parasponia.</title>
        <authorList>
            <person name="Van Velzen R."/>
            <person name="Holmer R."/>
            <person name="Bu F."/>
            <person name="Rutten L."/>
            <person name="Van Zeijl A."/>
            <person name="Liu W."/>
            <person name="Santuari L."/>
            <person name="Cao Q."/>
            <person name="Sharma T."/>
            <person name="Shen D."/>
            <person name="Roswanjaya Y."/>
            <person name="Wardhani T."/>
            <person name="Kalhor M.S."/>
            <person name="Jansen J."/>
            <person name="Van den Hoogen J."/>
            <person name="Gungor B."/>
            <person name="Hartog M."/>
            <person name="Hontelez J."/>
            <person name="Verver J."/>
            <person name="Yang W.-C."/>
            <person name="Schijlen E."/>
            <person name="Repin R."/>
            <person name="Schilthuizen M."/>
            <person name="Schranz E."/>
            <person name="Heidstra R."/>
            <person name="Miyata K."/>
            <person name="Fedorova E."/>
            <person name="Kohlen W."/>
            <person name="Bisseling T."/>
            <person name="Smit S."/>
            <person name="Geurts R."/>
        </authorList>
    </citation>
    <scope>NUCLEOTIDE SEQUENCE [LARGE SCALE GENOMIC DNA]</scope>
    <source>
        <strain evidence="8">cv. RG33-2</strain>
    </source>
</reference>
<dbReference type="STRING" id="63057.A0A2P5ET37"/>
<dbReference type="GO" id="GO:0005543">
    <property type="term" value="F:phospholipid binding"/>
    <property type="evidence" value="ECO:0007669"/>
    <property type="project" value="TreeGrafter"/>
</dbReference>
<dbReference type="InterPro" id="IPR013809">
    <property type="entry name" value="ENTH"/>
</dbReference>
<gene>
    <name evidence="7" type="ORF">TorRG33x02_154280</name>
</gene>
<dbReference type="GO" id="GO:0005886">
    <property type="term" value="C:plasma membrane"/>
    <property type="evidence" value="ECO:0007669"/>
    <property type="project" value="TreeGrafter"/>
</dbReference>
<evidence type="ECO:0000256" key="4">
    <source>
        <dbReference type="ARBA" id="ARBA00023329"/>
    </source>
</evidence>
<dbReference type="InterPro" id="IPR008942">
    <property type="entry name" value="ENTH_VHS"/>
</dbReference>
<dbReference type="Gene3D" id="1.25.40.90">
    <property type="match status" value="1"/>
</dbReference>
<organism evidence="7 8">
    <name type="scientific">Trema orientale</name>
    <name type="common">Charcoal tree</name>
    <name type="synonym">Celtis orientalis</name>
    <dbReference type="NCBI Taxonomy" id="63057"/>
    <lineage>
        <taxon>Eukaryota</taxon>
        <taxon>Viridiplantae</taxon>
        <taxon>Streptophyta</taxon>
        <taxon>Embryophyta</taxon>
        <taxon>Tracheophyta</taxon>
        <taxon>Spermatophyta</taxon>
        <taxon>Magnoliopsida</taxon>
        <taxon>eudicotyledons</taxon>
        <taxon>Gunneridae</taxon>
        <taxon>Pentapetalae</taxon>
        <taxon>rosids</taxon>
        <taxon>fabids</taxon>
        <taxon>Rosales</taxon>
        <taxon>Cannabaceae</taxon>
        <taxon>Trema</taxon>
    </lineage>
</organism>
<dbReference type="GO" id="GO:0030125">
    <property type="term" value="C:clathrin vesicle coat"/>
    <property type="evidence" value="ECO:0007669"/>
    <property type="project" value="TreeGrafter"/>
</dbReference>
<evidence type="ECO:0000313" key="7">
    <source>
        <dbReference type="EMBL" id="PON88722.1"/>
    </source>
</evidence>
<dbReference type="SUPFAM" id="SSF48464">
    <property type="entry name" value="ENTH/VHS domain"/>
    <property type="match status" value="1"/>
</dbReference>
<feature type="region of interest" description="Disordered" evidence="5">
    <location>
        <begin position="197"/>
        <end position="222"/>
    </location>
</feature>
<evidence type="ECO:0000259" key="6">
    <source>
        <dbReference type="PROSITE" id="PS50942"/>
    </source>
</evidence>
<dbReference type="SMART" id="SM00273">
    <property type="entry name" value="ENTH"/>
    <property type="match status" value="1"/>
</dbReference>
<dbReference type="CDD" id="cd03571">
    <property type="entry name" value="ENTH"/>
    <property type="match status" value="1"/>
</dbReference>
<dbReference type="GO" id="GO:0030276">
    <property type="term" value="F:clathrin binding"/>
    <property type="evidence" value="ECO:0007669"/>
    <property type="project" value="TreeGrafter"/>
</dbReference>
<dbReference type="AlphaFoldDB" id="A0A2P5ET37"/>
<accession>A0A2P5ET37</accession>
<evidence type="ECO:0000256" key="2">
    <source>
        <dbReference type="ARBA" id="ARBA00004555"/>
    </source>
</evidence>
<keyword evidence="4" id="KW-0968">Cytoplasmic vesicle</keyword>
<dbReference type="GO" id="GO:0005768">
    <property type="term" value="C:endosome"/>
    <property type="evidence" value="ECO:0007669"/>
    <property type="project" value="TreeGrafter"/>
</dbReference>
<proteinExistence type="predicted"/>
<dbReference type="OrthoDB" id="4033880at2759"/>
<comment type="subcellular location">
    <subcellularLocation>
        <location evidence="1">Cytoplasmic vesicle</location>
        <location evidence="1">Clathrin-coated vesicle</location>
    </subcellularLocation>
    <subcellularLocation>
        <location evidence="2">Golgi apparatus</location>
    </subcellularLocation>
</comment>
<protein>
    <submittedName>
        <fullName evidence="7">ENTH domain containing protein</fullName>
    </submittedName>
</protein>
<dbReference type="PANTHER" id="PTHR12276:SF113">
    <property type="entry name" value="ENTH_VHS FAMILY PROTEIN"/>
    <property type="match status" value="1"/>
</dbReference>
<evidence type="ECO:0000256" key="1">
    <source>
        <dbReference type="ARBA" id="ARBA00004132"/>
    </source>
</evidence>